<dbReference type="RefSeq" id="WP_332863037.1">
    <property type="nucleotide sequence ID" value="NZ_JBAFSM010000001.1"/>
</dbReference>
<keyword evidence="2" id="KW-1185">Reference proteome</keyword>
<dbReference type="EMBL" id="JBAFSM010000001">
    <property type="protein sequence ID" value="MEG3435588.1"/>
    <property type="molecule type" value="Genomic_DNA"/>
</dbReference>
<comment type="caution">
    <text evidence="1">The sequence shown here is derived from an EMBL/GenBank/DDBJ whole genome shotgun (WGS) entry which is preliminary data.</text>
</comment>
<dbReference type="InterPro" id="IPR025455">
    <property type="entry name" value="DUF4276"/>
</dbReference>
<accession>A0AAW9QQ71</accession>
<sequence length="238" mass="27041">MSRITIALIAEDDTDCDAIRKIVHRVLGSDITIKKWASKSCSTLKNKLSKKLTAMSNEGCDAFIIVHDLDRDPNNNSLNDEKKLRSDLEAKCSVLAGIRKHICIPIEELEAWFWSDPEVIRDVGRGNGKASPSPHLISKPKEALIRLSVGKNKKPRYSTNMNAELAERLNLELCSDRCPSFRDLLDFLLSLQISAKQLEVEIFEVVFAFFLVVQSELHILAKLLLEDYRFKKCNDQDR</sequence>
<name>A0AAW9QQ71_9CHRO</name>
<reference evidence="1 2" key="1">
    <citation type="submission" date="2024-01" db="EMBL/GenBank/DDBJ databases">
        <title>Genomic insights into the taxonomy and metabolism of the cyanobacterium Pannus brasiliensis CCIBt3594.</title>
        <authorList>
            <person name="Machado M."/>
            <person name="Botero N.B."/>
            <person name="Andreote A.P.D."/>
            <person name="Feitosa A.M.T."/>
            <person name="Popin R."/>
            <person name="Sivonen K."/>
            <person name="Fiore M.F."/>
        </authorList>
    </citation>
    <scope>NUCLEOTIDE SEQUENCE [LARGE SCALE GENOMIC DNA]</scope>
    <source>
        <strain evidence="1 2">CCIBt3594</strain>
    </source>
</reference>
<dbReference type="Pfam" id="PF14103">
    <property type="entry name" value="DUF4276"/>
    <property type="match status" value="1"/>
</dbReference>
<dbReference type="Proteomes" id="UP001328733">
    <property type="component" value="Unassembled WGS sequence"/>
</dbReference>
<dbReference type="AlphaFoldDB" id="A0AAW9QQ71"/>
<proteinExistence type="predicted"/>
<gene>
    <name evidence="1" type="ORF">V0288_00515</name>
</gene>
<evidence type="ECO:0000313" key="1">
    <source>
        <dbReference type="EMBL" id="MEG3435588.1"/>
    </source>
</evidence>
<protein>
    <submittedName>
        <fullName evidence="1">DUF4276 family protein</fullName>
    </submittedName>
</protein>
<evidence type="ECO:0000313" key="2">
    <source>
        <dbReference type="Proteomes" id="UP001328733"/>
    </source>
</evidence>
<organism evidence="1 2">
    <name type="scientific">Pannus brasiliensis CCIBt3594</name>
    <dbReference type="NCBI Taxonomy" id="1427578"/>
    <lineage>
        <taxon>Bacteria</taxon>
        <taxon>Bacillati</taxon>
        <taxon>Cyanobacteriota</taxon>
        <taxon>Cyanophyceae</taxon>
        <taxon>Oscillatoriophycideae</taxon>
        <taxon>Chroococcales</taxon>
        <taxon>Microcystaceae</taxon>
        <taxon>Pannus</taxon>
    </lineage>
</organism>